<dbReference type="Proteomes" id="UP000031443">
    <property type="component" value="Unassembled WGS sequence"/>
</dbReference>
<dbReference type="CDD" id="cd01852">
    <property type="entry name" value="AIG1"/>
    <property type="match status" value="1"/>
</dbReference>
<evidence type="ECO:0000313" key="5">
    <source>
        <dbReference type="EMBL" id="EMP25545.1"/>
    </source>
</evidence>
<evidence type="ECO:0000313" key="6">
    <source>
        <dbReference type="Proteomes" id="UP000031443"/>
    </source>
</evidence>
<reference evidence="6" key="1">
    <citation type="journal article" date="2013" name="Nat. Genet.">
        <title>The draft genomes of soft-shell turtle and green sea turtle yield insights into the development and evolution of the turtle-specific body plan.</title>
        <authorList>
            <person name="Wang Z."/>
            <person name="Pascual-Anaya J."/>
            <person name="Zadissa A."/>
            <person name="Li W."/>
            <person name="Niimura Y."/>
            <person name="Huang Z."/>
            <person name="Li C."/>
            <person name="White S."/>
            <person name="Xiong Z."/>
            <person name="Fang D."/>
            <person name="Wang B."/>
            <person name="Ming Y."/>
            <person name="Chen Y."/>
            <person name="Zheng Y."/>
            <person name="Kuraku S."/>
            <person name="Pignatelli M."/>
            <person name="Herrero J."/>
            <person name="Beal K."/>
            <person name="Nozawa M."/>
            <person name="Li Q."/>
            <person name="Wang J."/>
            <person name="Zhang H."/>
            <person name="Yu L."/>
            <person name="Shigenobu S."/>
            <person name="Wang J."/>
            <person name="Liu J."/>
            <person name="Flicek P."/>
            <person name="Searle S."/>
            <person name="Wang J."/>
            <person name="Kuratani S."/>
            <person name="Yin Y."/>
            <person name="Aken B."/>
            <person name="Zhang G."/>
            <person name="Irie N."/>
        </authorList>
    </citation>
    <scope>NUCLEOTIDE SEQUENCE [LARGE SCALE GENOMIC DNA]</scope>
</reference>
<dbReference type="PANTHER" id="PTHR10903">
    <property type="entry name" value="GTPASE, IMAP FAMILY MEMBER-RELATED"/>
    <property type="match status" value="1"/>
</dbReference>
<name>M7ARQ7_CHEMY</name>
<evidence type="ECO:0000256" key="3">
    <source>
        <dbReference type="ARBA" id="ARBA00023134"/>
    </source>
</evidence>
<proteinExistence type="inferred from homology"/>
<protein>
    <submittedName>
        <fullName evidence="5">GTPase IMAP family member 7</fullName>
    </submittedName>
</protein>
<dbReference type="InterPro" id="IPR027417">
    <property type="entry name" value="P-loop_NTPase"/>
</dbReference>
<keyword evidence="6" id="KW-1185">Reference proteome</keyword>
<dbReference type="Pfam" id="PF04548">
    <property type="entry name" value="AIG1"/>
    <property type="match status" value="1"/>
</dbReference>
<dbReference type="InterPro" id="IPR006703">
    <property type="entry name" value="G_AIG1"/>
</dbReference>
<keyword evidence="3" id="KW-0342">GTP-binding</keyword>
<keyword evidence="2" id="KW-0547">Nucleotide-binding</keyword>
<sequence length="243" mass="26898">MGTSSAADSGHIHFRTSAVLLTGNDIFNLCDLYPTAPGHGDRYTGESELRIILVGKTGSGISATGNSILGEKVFESKLSAQSVTRKCATGKRSWMGRKILVVDTPGLFSTYDPIKVTSQEIRRCVSLSSPGPHAIVLVKDKSHFTLEEKETFKLIKNIFGVKTTSYLIIFLTWKDDLKGRTLHQHIETRDIEFQRLITECGNRCCTFNNKARGAERDAQVSELIAMIDKMVQENGGSFYTKDT</sequence>
<comment type="similarity">
    <text evidence="1">Belongs to the TRAFAC class TrmE-Era-EngA-EngB-Septin-like GTPase superfamily. AIG1/Toc34/Toc159-like paraseptin GTPase family. IAN subfamily.</text>
</comment>
<dbReference type="Gene3D" id="3.40.50.300">
    <property type="entry name" value="P-loop containing nucleotide triphosphate hydrolases"/>
    <property type="match status" value="1"/>
</dbReference>
<dbReference type="PANTHER" id="PTHR10903:SF170">
    <property type="entry name" value="GTPASE IMAP FAMILY MEMBER 7"/>
    <property type="match status" value="1"/>
</dbReference>
<dbReference type="SUPFAM" id="SSF52540">
    <property type="entry name" value="P-loop containing nucleoside triphosphate hydrolases"/>
    <property type="match status" value="1"/>
</dbReference>
<evidence type="ECO:0000256" key="2">
    <source>
        <dbReference type="ARBA" id="ARBA00022741"/>
    </source>
</evidence>
<dbReference type="PROSITE" id="PS51720">
    <property type="entry name" value="G_AIG1"/>
    <property type="match status" value="1"/>
</dbReference>
<evidence type="ECO:0000256" key="1">
    <source>
        <dbReference type="ARBA" id="ARBA00008535"/>
    </source>
</evidence>
<dbReference type="EMBL" id="KB588438">
    <property type="protein sequence ID" value="EMP25545.1"/>
    <property type="molecule type" value="Genomic_DNA"/>
</dbReference>
<dbReference type="InterPro" id="IPR045058">
    <property type="entry name" value="GIMA/IAN/Toc"/>
</dbReference>
<organism evidence="5 6">
    <name type="scientific">Chelonia mydas</name>
    <name type="common">Green sea-turtle</name>
    <name type="synonym">Chelonia agassizi</name>
    <dbReference type="NCBI Taxonomy" id="8469"/>
    <lineage>
        <taxon>Eukaryota</taxon>
        <taxon>Metazoa</taxon>
        <taxon>Chordata</taxon>
        <taxon>Craniata</taxon>
        <taxon>Vertebrata</taxon>
        <taxon>Euteleostomi</taxon>
        <taxon>Archelosauria</taxon>
        <taxon>Testudinata</taxon>
        <taxon>Testudines</taxon>
        <taxon>Cryptodira</taxon>
        <taxon>Durocryptodira</taxon>
        <taxon>Americhelydia</taxon>
        <taxon>Chelonioidea</taxon>
        <taxon>Cheloniidae</taxon>
        <taxon>Chelonia</taxon>
    </lineage>
</organism>
<gene>
    <name evidence="5" type="ORF">UY3_17381</name>
</gene>
<dbReference type="FunFam" id="3.40.50.300:FF:000366">
    <property type="entry name" value="GTPase, IMAP family member 2"/>
    <property type="match status" value="1"/>
</dbReference>
<accession>M7ARQ7</accession>
<dbReference type="AlphaFoldDB" id="M7ARQ7"/>
<dbReference type="GO" id="GO:0005525">
    <property type="term" value="F:GTP binding"/>
    <property type="evidence" value="ECO:0007669"/>
    <property type="project" value="UniProtKB-KW"/>
</dbReference>
<evidence type="ECO:0000259" key="4">
    <source>
        <dbReference type="PROSITE" id="PS51720"/>
    </source>
</evidence>
<feature type="domain" description="AIG1-type G" evidence="4">
    <location>
        <begin position="46"/>
        <end position="243"/>
    </location>
</feature>